<comment type="caution">
    <text evidence="2">The sequence shown here is derived from an EMBL/GenBank/DDBJ whole genome shotgun (WGS) entry which is preliminary data.</text>
</comment>
<keyword evidence="3" id="KW-1185">Reference proteome</keyword>
<feature type="region of interest" description="Disordered" evidence="1">
    <location>
        <begin position="328"/>
        <end position="363"/>
    </location>
</feature>
<dbReference type="Proteomes" id="UP000054375">
    <property type="component" value="Unassembled WGS sequence"/>
</dbReference>
<evidence type="ECO:0000256" key="1">
    <source>
        <dbReference type="SAM" id="MobiDB-lite"/>
    </source>
</evidence>
<dbReference type="RefSeq" id="WP_062240881.1">
    <property type="nucleotide sequence ID" value="NZ_JBPJFL010000002.1"/>
</dbReference>
<dbReference type="AlphaFoldDB" id="A0A101RYP9"/>
<feature type="region of interest" description="Disordered" evidence="1">
    <location>
        <begin position="1"/>
        <end position="33"/>
    </location>
</feature>
<sequence length="363" mass="39185">MAFDSGAGRQPNEVRKNPPGPAQESSLGRVGRVGRVGRRLGRGIGRIFDGAYDSAARFSAEVDRLIGDLWNSLRRVVNRALGRSSSGSGGDYFALPGDEGPGLSPEQAAHAYGGEGQPYAQAGDRSRVMSRETSQQRLSPEELALLTIAQEGARGQLAHAERTGGPGWTNPTLEHEAFENEIMRLVLSDERWKEAYEKYPERIPTVARYAANAQVRELLEGKPDVDAFDDPVPEHGAIRLPLNREDLPWEAESVDSHAFEVAEQLRNATVSPHGDTSAHDSNALTAQQASAHLIDAPLDDMGLSPMTPTSPDGPFRPHVLDEAGLDVLRNTPTPVSPVTPRATPATPAGTRPIVQKAPPTMRR</sequence>
<dbReference type="EMBL" id="LMWV01000020">
    <property type="protein sequence ID" value="KUN64133.1"/>
    <property type="molecule type" value="Genomic_DNA"/>
</dbReference>
<organism evidence="2 3">
    <name type="scientific">Streptomyces griseorubiginosus</name>
    <dbReference type="NCBI Taxonomy" id="67304"/>
    <lineage>
        <taxon>Bacteria</taxon>
        <taxon>Bacillati</taxon>
        <taxon>Actinomycetota</taxon>
        <taxon>Actinomycetes</taxon>
        <taxon>Kitasatosporales</taxon>
        <taxon>Streptomycetaceae</taxon>
        <taxon>Streptomyces</taxon>
    </lineage>
</organism>
<evidence type="ECO:0000313" key="3">
    <source>
        <dbReference type="Proteomes" id="UP000054375"/>
    </source>
</evidence>
<proteinExistence type="predicted"/>
<feature type="region of interest" description="Disordered" evidence="1">
    <location>
        <begin position="82"/>
        <end position="136"/>
    </location>
</feature>
<evidence type="ECO:0000313" key="2">
    <source>
        <dbReference type="EMBL" id="KUN64133.1"/>
    </source>
</evidence>
<feature type="compositionally biased region" description="Low complexity" evidence="1">
    <location>
        <begin position="331"/>
        <end position="352"/>
    </location>
</feature>
<name>A0A101RYP9_9ACTN</name>
<accession>A0A101RYP9</accession>
<reference evidence="2 3" key="1">
    <citation type="submission" date="2015-10" db="EMBL/GenBank/DDBJ databases">
        <title>Draft genome sequence of Streptomyces griseorubiginosus DSM 40469, type strain for the species Streptomyces griseorubiginosus.</title>
        <authorList>
            <person name="Ruckert C."/>
            <person name="Winkler A."/>
            <person name="Kalinowski J."/>
            <person name="Kampfer P."/>
            <person name="Glaeser S."/>
        </authorList>
    </citation>
    <scope>NUCLEOTIDE SEQUENCE [LARGE SCALE GENOMIC DNA]</scope>
    <source>
        <strain evidence="2 3">DSM 40469</strain>
    </source>
</reference>
<gene>
    <name evidence="2" type="ORF">AQJ54_24130</name>
</gene>
<protein>
    <submittedName>
        <fullName evidence="2">Uncharacterized protein</fullName>
    </submittedName>
</protein>